<dbReference type="Proteomes" id="UP000885779">
    <property type="component" value="Unassembled WGS sequence"/>
</dbReference>
<keyword evidence="1" id="KW-0732">Signal</keyword>
<dbReference type="AlphaFoldDB" id="A0A7V4WV41"/>
<feature type="chain" id="PRO_5031396393" evidence="1">
    <location>
        <begin position="28"/>
        <end position="1162"/>
    </location>
</feature>
<organism evidence="2">
    <name type="scientific">Caldithrix abyssi</name>
    <dbReference type="NCBI Taxonomy" id="187145"/>
    <lineage>
        <taxon>Bacteria</taxon>
        <taxon>Pseudomonadati</taxon>
        <taxon>Calditrichota</taxon>
        <taxon>Calditrichia</taxon>
        <taxon>Calditrichales</taxon>
        <taxon>Calditrichaceae</taxon>
        <taxon>Caldithrix</taxon>
    </lineage>
</organism>
<dbReference type="Gene3D" id="2.60.40.4070">
    <property type="match status" value="1"/>
</dbReference>
<proteinExistence type="predicted"/>
<feature type="signal peptide" evidence="1">
    <location>
        <begin position="1"/>
        <end position="27"/>
    </location>
</feature>
<evidence type="ECO:0000313" key="2">
    <source>
        <dbReference type="EMBL" id="HGY55518.1"/>
    </source>
</evidence>
<evidence type="ECO:0000256" key="1">
    <source>
        <dbReference type="SAM" id="SignalP"/>
    </source>
</evidence>
<dbReference type="EMBL" id="DRQG01000071">
    <property type="protein sequence ID" value="HGY55518.1"/>
    <property type="molecule type" value="Genomic_DNA"/>
</dbReference>
<reference evidence="2" key="1">
    <citation type="journal article" date="2020" name="mSystems">
        <title>Genome- and Community-Level Interaction Insights into Carbon Utilization and Element Cycling Functions of Hydrothermarchaeota in Hydrothermal Sediment.</title>
        <authorList>
            <person name="Zhou Z."/>
            <person name="Liu Y."/>
            <person name="Xu W."/>
            <person name="Pan J."/>
            <person name="Luo Z.H."/>
            <person name="Li M."/>
        </authorList>
    </citation>
    <scope>NUCLEOTIDE SEQUENCE [LARGE SCALE GENOMIC DNA]</scope>
    <source>
        <strain evidence="2">HyVt-577</strain>
    </source>
</reference>
<accession>A0A7V4WV41</accession>
<comment type="caution">
    <text evidence="2">The sequence shown here is derived from an EMBL/GenBank/DDBJ whole genome shotgun (WGS) entry which is preliminary data.</text>
</comment>
<gene>
    <name evidence="2" type="ORF">ENK44_07455</name>
</gene>
<protein>
    <submittedName>
        <fullName evidence="2">T9SS type A sorting domain-containing protein</fullName>
    </submittedName>
</protein>
<name>A0A7V4WV41_CALAY</name>
<sequence>MIKRISNFLWILLVGALVVFYTSDAQARENTANPQTQIRLNKSAAAKTTESLTNIGNWAYWYWHDGVSAHDPFTGGSGGYYPRGTAGAIYRDGLVWGGIIQDPDQSKPQLRVGGNTYRSGTQPGWWGGDPNDDRARIYRIRSDWKTLSRSAVIQDAAEKNGVTPAEVTDAMADAMIEQYKDDWKNWPVDLGAPYYDVDENGEYNPVLDENGMPDPEQGDYPGIANADQVVWFVINDGNEGRVNDLSGAPPLGLEVQTTSWAYNQPTTGLGQIVFKKYRIINKSDYTIDSMYVCQWCDPDLGDYGNDLTGCDTTLSLMFAYNGFPTDAQYDAFNLAPPAVGYDFFQGPIVPSPGDTAVFDLKKVPDHKNLPMTSYGYFGSGTVWSDPIMGVYDGTLQWYNLLRGFAPTTDVDSVTWFVHTTGPNEGQNTKFPLDGDPVTGEGDVDGVKYQPGDRRMLQSTGPFTMKSGDVQEVVVAVIGGLGGNALQSVADMKSTDEVAQTVYNSLFKVVPKPPDAPLVKATALEDAIILDWGWDANAVDKTENTKIIGYEFEGYNVYQLPSPTANVNDPKAVRIATFDRINGVRIIKSSMFSAEYGTVVELPVQFGSDAGVQRYIKIDKDYINNLPLYRGSTYYFTVTAYNYDPNLIRDRALESSATIYAVTPQNPKPGFEYEGVAGQEISVEHTGASDGQVEITVVDPSATTGHEYEIFFHIDQDTNSATYGDTFWGLLDKTSGDTVTMFQKQLLDLSTNDALTFDGLLVKVAGPALTMKSFQLVANGNGPLDPPATAAAPWQGFPVPDPDFNIYPNMANGSFWFVHTWPNGSRGSFDAFMARTFQYTGGYGVAGGEGIHNLIPHDFEIRFTGNGKAFDNWNTETVLDVPFELWDIGDINDPGDDYQLVPYLYDYDGNGAFNLMYDAIYPSDPAGWADHEVSSAQNDPWTDPFYWIHPTDNTPGSQGYDNMIAALESDPSQRADWYYQPGWASGAYDGWAGMHRMVLVNWNGGNVTVATSPDDYNAAMPDDGAVFRLLTTKPNTTDDKFVFTAPKVSQSDQQAKADVEKVNVFPNPYYADNPQETSRFNRFVTFNHLPQKATFRIFNLAGALVRKLEKDDESQFFRWDLQNEKGLPVASGVYIVHIDMPDLSKEKVLKVFIVQSRQILEYY</sequence>